<evidence type="ECO:0008006" key="5">
    <source>
        <dbReference type="Google" id="ProtNLM"/>
    </source>
</evidence>
<proteinExistence type="predicted"/>
<name>A0A4P9XLH1_9FUNG</name>
<organism evidence="3 4">
    <name type="scientific">Thamnocephalis sphaerospora</name>
    <dbReference type="NCBI Taxonomy" id="78915"/>
    <lineage>
        <taxon>Eukaryota</taxon>
        <taxon>Fungi</taxon>
        <taxon>Fungi incertae sedis</taxon>
        <taxon>Zoopagomycota</taxon>
        <taxon>Zoopagomycotina</taxon>
        <taxon>Zoopagomycetes</taxon>
        <taxon>Zoopagales</taxon>
        <taxon>Sigmoideomycetaceae</taxon>
        <taxon>Thamnocephalis</taxon>
    </lineage>
</organism>
<feature type="signal peptide" evidence="2">
    <location>
        <begin position="1"/>
        <end position="27"/>
    </location>
</feature>
<dbReference type="AlphaFoldDB" id="A0A4P9XLH1"/>
<dbReference type="PANTHER" id="PTHR33973">
    <property type="entry name" value="OS07G0153300 PROTEIN"/>
    <property type="match status" value="1"/>
</dbReference>
<reference evidence="4" key="1">
    <citation type="journal article" date="2018" name="Nat. Microbiol.">
        <title>Leveraging single-cell genomics to expand the fungal tree of life.</title>
        <authorList>
            <person name="Ahrendt S.R."/>
            <person name="Quandt C.A."/>
            <person name="Ciobanu D."/>
            <person name="Clum A."/>
            <person name="Salamov A."/>
            <person name="Andreopoulos B."/>
            <person name="Cheng J.F."/>
            <person name="Woyke T."/>
            <person name="Pelin A."/>
            <person name="Henrissat B."/>
            <person name="Reynolds N.K."/>
            <person name="Benny G.L."/>
            <person name="Smith M.E."/>
            <person name="James T.Y."/>
            <person name="Grigoriev I.V."/>
        </authorList>
    </citation>
    <scope>NUCLEOTIDE SEQUENCE [LARGE SCALE GENOMIC DNA]</scope>
    <source>
        <strain evidence="4">RSA 1356</strain>
    </source>
</reference>
<dbReference type="OrthoDB" id="3340520at2759"/>
<keyword evidence="4" id="KW-1185">Reference proteome</keyword>
<dbReference type="Pfam" id="PF07103">
    <property type="entry name" value="DUF1365"/>
    <property type="match status" value="1"/>
</dbReference>
<dbReference type="EMBL" id="KZ992949">
    <property type="protein sequence ID" value="RKP06120.1"/>
    <property type="molecule type" value="Genomic_DNA"/>
</dbReference>
<protein>
    <recommendedName>
        <fullName evidence="5">DUF1365-domain-containing protein</fullName>
    </recommendedName>
</protein>
<evidence type="ECO:0000313" key="3">
    <source>
        <dbReference type="EMBL" id="RKP06120.1"/>
    </source>
</evidence>
<feature type="chain" id="PRO_5020500965" description="DUF1365-domain-containing protein" evidence="2">
    <location>
        <begin position="28"/>
        <end position="553"/>
    </location>
</feature>
<dbReference type="Proteomes" id="UP000271241">
    <property type="component" value="Unassembled WGS sequence"/>
</dbReference>
<dbReference type="InterPro" id="IPR010775">
    <property type="entry name" value="DUF1365"/>
</dbReference>
<evidence type="ECO:0000256" key="2">
    <source>
        <dbReference type="SAM" id="SignalP"/>
    </source>
</evidence>
<gene>
    <name evidence="3" type="ORF">THASP1DRAFT_25498</name>
</gene>
<accession>A0A4P9XLH1</accession>
<keyword evidence="1" id="KW-1133">Transmembrane helix</keyword>
<sequence length="553" mass="62150">MPAGSFGGGALLLVLLLALLSSAIVLAARASKRQLATWLLSPWTWTVQAADGWSAHRVYLVRTRHTRFLPVRHSFAYSFFYFGLDLDALDAGRRLRYGATDAAADQCSNDAAAEAVQLPWWFDHNCSRAAWWRPISINTGAYLGTFREEAAGWYLPLKEKLFRRLVEQGIPTQDIGRVELVTTPALFGYAMNPASIYYCYESTAAASASAPSPPALRAVALEVHNTFGEIHLYAFDVQRDSLPKAASGYDYSFRTTRTFHVSPFNPRDGDYQLHVRDPARHGQLDYRLIIDRSAPVPSVSGASPAEASAVVAAAMPLQAEQTKKQPAKFAADVRGPAYVLNAAAIIYLMLVCPLDVFLTMPRILYEAWRLAYRHYLPVFARPDPMSSTVTALPPSRFERHCMQIVHRWLDKHLANKHVYDRHGGRVLLRLIQPCAPHKVVSLPQHLRTEPQRILAIQLCNYQLYTRLMTQRNVRDALLTTYATGGWHCVATDADGSSSGRAEDLLNIQTTQLWRSVWTHVWRHGSYTLRKIHTVHQSALGKLQSVWRNCTMLQ</sequence>
<feature type="transmembrane region" description="Helical" evidence="1">
    <location>
        <begin position="338"/>
        <end position="360"/>
    </location>
</feature>
<keyword evidence="2" id="KW-0732">Signal</keyword>
<keyword evidence="1" id="KW-0472">Membrane</keyword>
<dbReference type="PANTHER" id="PTHR33973:SF4">
    <property type="entry name" value="OS07G0153300 PROTEIN"/>
    <property type="match status" value="1"/>
</dbReference>
<evidence type="ECO:0000256" key="1">
    <source>
        <dbReference type="SAM" id="Phobius"/>
    </source>
</evidence>
<dbReference type="STRING" id="78915.A0A4P9XLH1"/>
<evidence type="ECO:0000313" key="4">
    <source>
        <dbReference type="Proteomes" id="UP000271241"/>
    </source>
</evidence>
<keyword evidence="1" id="KW-0812">Transmembrane</keyword>